<dbReference type="Gene3D" id="3.40.50.1240">
    <property type="entry name" value="Phosphoglycerate mutase-like"/>
    <property type="match status" value="1"/>
</dbReference>
<dbReference type="FunFam" id="3.40.50.1240:FF:000005">
    <property type="entry name" value="GpmB, Fructose-2,6-bisphosphatase"/>
    <property type="match status" value="1"/>
</dbReference>
<protein>
    <submittedName>
        <fullName evidence="10">6PF2K domain-containing protein</fullName>
    </submittedName>
</protein>
<dbReference type="PANTHER" id="PTHR10606">
    <property type="entry name" value="6-PHOSPHOFRUCTO-2-KINASE/FRUCTOSE-2,6-BISPHOSPHATASE"/>
    <property type="match status" value="1"/>
</dbReference>
<reference evidence="10" key="1">
    <citation type="submission" date="2017-02" db="UniProtKB">
        <authorList>
            <consortium name="WormBaseParasite"/>
        </authorList>
    </citation>
    <scope>IDENTIFICATION</scope>
</reference>
<evidence type="ECO:0000256" key="2">
    <source>
        <dbReference type="ARBA" id="ARBA00022741"/>
    </source>
</evidence>
<dbReference type="STRING" id="51028.A0A0N4VKN4"/>
<dbReference type="GO" id="GO:0006003">
    <property type="term" value="P:fructose 2,6-bisphosphate metabolic process"/>
    <property type="evidence" value="ECO:0007669"/>
    <property type="project" value="InterPro"/>
</dbReference>
<keyword evidence="9" id="KW-1185">Reference proteome</keyword>
<organism evidence="10">
    <name type="scientific">Enterobius vermicularis</name>
    <name type="common">Human pinworm</name>
    <dbReference type="NCBI Taxonomy" id="51028"/>
    <lineage>
        <taxon>Eukaryota</taxon>
        <taxon>Metazoa</taxon>
        <taxon>Ecdysozoa</taxon>
        <taxon>Nematoda</taxon>
        <taxon>Chromadorea</taxon>
        <taxon>Rhabditida</taxon>
        <taxon>Spirurina</taxon>
        <taxon>Oxyuridomorpha</taxon>
        <taxon>Oxyuroidea</taxon>
        <taxon>Oxyuridae</taxon>
        <taxon>Enterobius</taxon>
    </lineage>
</organism>
<keyword evidence="3" id="KW-0378">Hydrolase</keyword>
<evidence type="ECO:0000256" key="3">
    <source>
        <dbReference type="ARBA" id="ARBA00022801"/>
    </source>
</evidence>
<evidence type="ECO:0000313" key="10">
    <source>
        <dbReference type="WBParaSite" id="EVEC_0001142201-mRNA-1"/>
    </source>
</evidence>
<evidence type="ECO:0000259" key="7">
    <source>
        <dbReference type="Pfam" id="PF01591"/>
    </source>
</evidence>
<keyword evidence="4" id="KW-0067">ATP-binding</keyword>
<dbReference type="PROSITE" id="PS00175">
    <property type="entry name" value="PG_MUTASE"/>
    <property type="match status" value="1"/>
</dbReference>
<dbReference type="InterPro" id="IPR029033">
    <property type="entry name" value="His_PPase_superfam"/>
</dbReference>
<dbReference type="SUPFAM" id="SSF53254">
    <property type="entry name" value="Phosphoglycerate mutase-like"/>
    <property type="match status" value="1"/>
</dbReference>
<sequence>MIVYNSSREQVRVPNVIALVGLPARGKTYISHKLCRYLNWIGIKTRAFNVDDYWRKTFGQEEFGDYDFFNPLSKEGAAVHDECTRLALEDIEGYLSSEEGEVAFCQRENRDPAFRIFFIESICDDPEIINANITEVKINSPDYKGHMTEDEAKEDFLRRIEHYNIQYQPIDEEIDDDLSFIKVINAGRSFFVHNVNGHVQSRVVYFLMNIHLLPRSIYLTRHGESEYNRIGRLGGDSPLSDNGLEYARQLREYFKMENIPGELRIWSSQKVRAAQTARKLSDLAANVEYWKVLDEIDAGICEGLTYDDFKQRYPKQFSERDKDKYHYRYPSGESYEDLVSRLEPVIMELERQGNVLVVSHQAVLRCILAYFDNKDRSQLPYLNVPLHTVIKLTPKAYSCEIEMFKFNIDAVNTYRAKPEESRKIPMWQASTEDKMCHSPWSVIIM</sequence>
<dbReference type="Pfam" id="PF00300">
    <property type="entry name" value="His_Phos_1"/>
    <property type="match status" value="1"/>
</dbReference>
<comment type="similarity">
    <text evidence="1">In the C-terminal section; belongs to the phosphoglycerate mutase family.</text>
</comment>
<evidence type="ECO:0000256" key="4">
    <source>
        <dbReference type="ARBA" id="ARBA00022840"/>
    </source>
</evidence>
<dbReference type="GO" id="GO:0003873">
    <property type="term" value="F:6-phosphofructo-2-kinase activity"/>
    <property type="evidence" value="ECO:0007669"/>
    <property type="project" value="InterPro"/>
</dbReference>
<dbReference type="Proteomes" id="UP000274131">
    <property type="component" value="Unassembled WGS sequence"/>
</dbReference>
<accession>A0A0N4VKN4</accession>
<evidence type="ECO:0000313" key="9">
    <source>
        <dbReference type="Proteomes" id="UP000274131"/>
    </source>
</evidence>
<evidence type="ECO:0000256" key="1">
    <source>
        <dbReference type="ARBA" id="ARBA00008408"/>
    </source>
</evidence>
<evidence type="ECO:0000313" key="8">
    <source>
        <dbReference type="EMBL" id="VDD95979.1"/>
    </source>
</evidence>
<feature type="binding site" evidence="6">
    <location>
        <position position="272"/>
    </location>
    <ligand>
        <name>substrate</name>
    </ligand>
</feature>
<feature type="binding site" evidence="6">
    <location>
        <begin position="221"/>
        <end position="228"/>
    </location>
    <ligand>
        <name>substrate</name>
    </ligand>
</feature>
<dbReference type="InterPro" id="IPR003094">
    <property type="entry name" value="6Pfruct_kin"/>
</dbReference>
<gene>
    <name evidence="8" type="ORF">EVEC_LOCUS10730</name>
</gene>
<name>A0A0N4VKN4_ENTVE</name>
<dbReference type="GO" id="GO:0004331">
    <property type="term" value="F:fructose-2,6-bisphosphate 2-phosphatase activity"/>
    <property type="evidence" value="ECO:0007669"/>
    <property type="project" value="TreeGrafter"/>
</dbReference>
<dbReference type="PIRSF" id="PIRSF000709">
    <property type="entry name" value="6PFK_2-Ptase"/>
    <property type="match status" value="1"/>
</dbReference>
<dbReference type="InterPro" id="IPR027417">
    <property type="entry name" value="P-loop_NTPase"/>
</dbReference>
<dbReference type="CDD" id="cd07067">
    <property type="entry name" value="HP_PGM_like"/>
    <property type="match status" value="1"/>
</dbReference>
<dbReference type="InterPro" id="IPR013078">
    <property type="entry name" value="His_Pase_superF_clade-1"/>
</dbReference>
<feature type="domain" description="6-phosphofructo-2-kinase" evidence="7">
    <location>
        <begin position="11"/>
        <end position="214"/>
    </location>
</feature>
<dbReference type="FunFam" id="3.40.50.300:FF:000644">
    <property type="entry name" value="GpmB, Fructose-2,6-bisphosphatase"/>
    <property type="match status" value="1"/>
</dbReference>
<dbReference type="OrthoDB" id="267323at2759"/>
<dbReference type="PRINTS" id="PR00991">
    <property type="entry name" value="6PFRUCTKNASE"/>
</dbReference>
<dbReference type="SUPFAM" id="SSF52540">
    <property type="entry name" value="P-loop containing nucleoside triphosphate hydrolases"/>
    <property type="match status" value="1"/>
</dbReference>
<reference evidence="8 9" key="2">
    <citation type="submission" date="2018-10" db="EMBL/GenBank/DDBJ databases">
        <authorList>
            <consortium name="Pathogen Informatics"/>
        </authorList>
    </citation>
    <scope>NUCLEOTIDE SEQUENCE [LARGE SCALE GENOMIC DNA]</scope>
</reference>
<dbReference type="GO" id="GO:0006000">
    <property type="term" value="P:fructose metabolic process"/>
    <property type="evidence" value="ECO:0007669"/>
    <property type="project" value="InterPro"/>
</dbReference>
<dbReference type="AlphaFoldDB" id="A0A0N4VKN4"/>
<dbReference type="Gene3D" id="3.40.50.300">
    <property type="entry name" value="P-loop containing nucleotide triphosphate hydrolases"/>
    <property type="match status" value="1"/>
</dbReference>
<dbReference type="InterPro" id="IPR013079">
    <property type="entry name" value="6Phosfructo_kin"/>
</dbReference>
<proteinExistence type="inferred from homology"/>
<evidence type="ECO:0000256" key="6">
    <source>
        <dbReference type="PIRSR" id="PIRSR613078-2"/>
    </source>
</evidence>
<dbReference type="Pfam" id="PF01591">
    <property type="entry name" value="6PF2K"/>
    <property type="match status" value="1"/>
</dbReference>
<feature type="active site" description="Proton donor/acceptor" evidence="5">
    <location>
        <position position="295"/>
    </location>
</feature>
<dbReference type="SMART" id="SM00855">
    <property type="entry name" value="PGAM"/>
    <property type="match status" value="1"/>
</dbReference>
<dbReference type="EMBL" id="UXUI01011135">
    <property type="protein sequence ID" value="VDD95979.1"/>
    <property type="molecule type" value="Genomic_DNA"/>
</dbReference>
<feature type="active site" description="Tele-phosphohistidine intermediate" evidence="5">
    <location>
        <position position="222"/>
    </location>
</feature>
<dbReference type="GO" id="GO:0005524">
    <property type="term" value="F:ATP binding"/>
    <property type="evidence" value="ECO:0007669"/>
    <property type="project" value="UniProtKB-KW"/>
</dbReference>
<keyword evidence="2" id="KW-0547">Nucleotide-binding</keyword>
<dbReference type="GO" id="GO:0005829">
    <property type="term" value="C:cytosol"/>
    <property type="evidence" value="ECO:0007669"/>
    <property type="project" value="TreeGrafter"/>
</dbReference>
<dbReference type="WBParaSite" id="EVEC_0001142201-mRNA-1">
    <property type="protein sequence ID" value="EVEC_0001142201-mRNA-1"/>
    <property type="gene ID" value="EVEC_0001142201"/>
</dbReference>
<dbReference type="InterPro" id="IPR001345">
    <property type="entry name" value="PG/BPGM_mutase_AS"/>
</dbReference>
<evidence type="ECO:0000256" key="5">
    <source>
        <dbReference type="PIRSR" id="PIRSR613078-1"/>
    </source>
</evidence>
<dbReference type="PANTHER" id="PTHR10606:SF70">
    <property type="entry name" value="6-PHOSPHOFRUCTO-2-KINASE DOMAIN-CONTAINING PROTEIN"/>
    <property type="match status" value="1"/>
</dbReference>